<accession>A0A1M5RP56</accession>
<evidence type="ECO:0000256" key="6">
    <source>
        <dbReference type="ARBA" id="ARBA00023136"/>
    </source>
</evidence>
<keyword evidence="6 7" id="KW-0472">Membrane</keyword>
<feature type="transmembrane region" description="Helical" evidence="8">
    <location>
        <begin position="236"/>
        <end position="262"/>
    </location>
</feature>
<organism evidence="9 10">
    <name type="scientific">Virgibacillus chiguensis</name>
    <dbReference type="NCBI Taxonomy" id="411959"/>
    <lineage>
        <taxon>Bacteria</taxon>
        <taxon>Bacillati</taxon>
        <taxon>Bacillota</taxon>
        <taxon>Bacilli</taxon>
        <taxon>Bacillales</taxon>
        <taxon>Bacillaceae</taxon>
        <taxon>Virgibacillus</taxon>
    </lineage>
</organism>
<feature type="transmembrane region" description="Helical" evidence="8">
    <location>
        <begin position="323"/>
        <end position="342"/>
    </location>
</feature>
<feature type="transmembrane region" description="Helical" evidence="8">
    <location>
        <begin position="164"/>
        <end position="182"/>
    </location>
</feature>
<feature type="transmembrane region" description="Helical" evidence="8">
    <location>
        <begin position="194"/>
        <end position="216"/>
    </location>
</feature>
<dbReference type="OrthoDB" id="9809167at2"/>
<comment type="subcellular location">
    <subcellularLocation>
        <location evidence="1">Membrane</location>
        <topology evidence="1">Multi-pass membrane protein</topology>
    </subcellularLocation>
</comment>
<feature type="transmembrane region" description="Helical" evidence="8">
    <location>
        <begin position="394"/>
        <end position="413"/>
    </location>
</feature>
<feature type="transmembrane region" description="Helical" evidence="8">
    <location>
        <begin position="282"/>
        <end position="303"/>
    </location>
</feature>
<feature type="transmembrane region" description="Helical" evidence="8">
    <location>
        <begin position="419"/>
        <end position="436"/>
    </location>
</feature>
<dbReference type="AlphaFoldDB" id="A0A1M5RP56"/>
<keyword evidence="5 8" id="KW-1133">Transmembrane helix</keyword>
<feature type="transmembrane region" description="Helical" evidence="8">
    <location>
        <begin position="95"/>
        <end position="122"/>
    </location>
</feature>
<dbReference type="Pfam" id="PF02133">
    <property type="entry name" value="Transp_cyt_pur"/>
    <property type="match status" value="1"/>
</dbReference>
<keyword evidence="3 7" id="KW-0813">Transport</keyword>
<name>A0A1M5RP56_9BACI</name>
<dbReference type="PIRSF" id="PIRSF002744">
    <property type="entry name" value="Pur-cyt_permease"/>
    <property type="match status" value="1"/>
</dbReference>
<sequence>MEQSKEKSIILSQSEKTAKPKDLFFIWFASNIGILGIVYGAIIVGYQLSFLQSLLVAILGPLSFALVGYASLAGRDSGAPTFVLSRTAFGFKGNFIPALVGWFGQIGWLSVNVTTGTLVLLSIFNELGFSSNRFLIFISWLLFATLVLFSVSFSQETLVKAQAFFTYVFGGLTIFVLAFLIPNTNWDKLFAMESGSWLTGFLPALMFVIIGTGLTWTKASSDYSRYQSKENSSLSIIFHVTAGAFIPLFLIISTGILLATEVEGLAAAENPITLIGSVLPEWMTLIYLVAALGGLTPMCFIGLKSSRLILASFNLQVKDSTAITIHAFLITIIPLYVLLISRDFMGNFQLFLSFLGIGLAAWISILLIDYTLIRRRIGYSRDLLEDAKRNPINKGGVISWILGVTTALVLMNYLDASNYLPITIIVSGVIYIIFMYPTIKSVQRGGGNGSSL</sequence>
<dbReference type="EMBL" id="FQXD01000005">
    <property type="protein sequence ID" value="SHH28117.1"/>
    <property type="molecule type" value="Genomic_DNA"/>
</dbReference>
<dbReference type="Proteomes" id="UP000184079">
    <property type="component" value="Unassembled WGS sequence"/>
</dbReference>
<dbReference type="PANTHER" id="PTHR31806:SF1">
    <property type="entry name" value="PURINE-CYTOSINE PERMEASE FCY2-RELATED"/>
    <property type="match status" value="1"/>
</dbReference>
<proteinExistence type="inferred from homology"/>
<protein>
    <submittedName>
        <fullName evidence="9">Purine-cytosine permease</fullName>
    </submittedName>
</protein>
<feature type="transmembrane region" description="Helical" evidence="8">
    <location>
        <begin position="54"/>
        <end position="74"/>
    </location>
</feature>
<dbReference type="GO" id="GO:0022857">
    <property type="term" value="F:transmembrane transporter activity"/>
    <property type="evidence" value="ECO:0007669"/>
    <property type="project" value="InterPro"/>
</dbReference>
<dbReference type="InterPro" id="IPR001248">
    <property type="entry name" value="Pur-cyt_permease"/>
</dbReference>
<dbReference type="PANTHER" id="PTHR31806">
    <property type="entry name" value="PURINE-CYTOSINE PERMEASE FCY2-RELATED"/>
    <property type="match status" value="1"/>
</dbReference>
<keyword evidence="4 8" id="KW-0812">Transmembrane</keyword>
<comment type="similarity">
    <text evidence="2 7">Belongs to the purine-cytosine permease (2.A.39) family.</text>
</comment>
<feature type="transmembrane region" description="Helical" evidence="8">
    <location>
        <begin position="348"/>
        <end position="373"/>
    </location>
</feature>
<evidence type="ECO:0000256" key="2">
    <source>
        <dbReference type="ARBA" id="ARBA00008974"/>
    </source>
</evidence>
<evidence type="ECO:0000256" key="5">
    <source>
        <dbReference type="ARBA" id="ARBA00022989"/>
    </source>
</evidence>
<dbReference type="Gene3D" id="1.10.4160.10">
    <property type="entry name" value="Hydantoin permease"/>
    <property type="match status" value="1"/>
</dbReference>
<keyword evidence="10" id="KW-1185">Reference proteome</keyword>
<gene>
    <name evidence="9" type="ORF">SAMN05421807_105235</name>
</gene>
<evidence type="ECO:0000313" key="10">
    <source>
        <dbReference type="Proteomes" id="UP000184079"/>
    </source>
</evidence>
<evidence type="ECO:0000256" key="3">
    <source>
        <dbReference type="ARBA" id="ARBA00022448"/>
    </source>
</evidence>
<feature type="transmembrane region" description="Helical" evidence="8">
    <location>
        <begin position="134"/>
        <end position="152"/>
    </location>
</feature>
<dbReference type="RefSeq" id="WP_073007134.1">
    <property type="nucleotide sequence ID" value="NZ_FQXD01000005.1"/>
</dbReference>
<evidence type="ECO:0000256" key="8">
    <source>
        <dbReference type="SAM" id="Phobius"/>
    </source>
</evidence>
<evidence type="ECO:0000256" key="1">
    <source>
        <dbReference type="ARBA" id="ARBA00004141"/>
    </source>
</evidence>
<evidence type="ECO:0000256" key="7">
    <source>
        <dbReference type="PIRNR" id="PIRNR002744"/>
    </source>
</evidence>
<dbReference type="InterPro" id="IPR026030">
    <property type="entry name" value="Pur-cyt_permease_Fcy2/21/22"/>
</dbReference>
<feature type="transmembrane region" description="Helical" evidence="8">
    <location>
        <begin position="23"/>
        <end position="48"/>
    </location>
</feature>
<evidence type="ECO:0000313" key="9">
    <source>
        <dbReference type="EMBL" id="SHH28117.1"/>
    </source>
</evidence>
<evidence type="ECO:0000256" key="4">
    <source>
        <dbReference type="ARBA" id="ARBA00022692"/>
    </source>
</evidence>
<reference evidence="10" key="1">
    <citation type="submission" date="2016-11" db="EMBL/GenBank/DDBJ databases">
        <authorList>
            <person name="Varghese N."/>
            <person name="Submissions S."/>
        </authorList>
    </citation>
    <scope>NUCLEOTIDE SEQUENCE [LARGE SCALE GENOMIC DNA]</scope>
    <source>
        <strain evidence="10">CGMCC 1.6496</strain>
    </source>
</reference>
<dbReference type="GO" id="GO:0005886">
    <property type="term" value="C:plasma membrane"/>
    <property type="evidence" value="ECO:0007669"/>
    <property type="project" value="TreeGrafter"/>
</dbReference>